<reference evidence="2 3" key="1">
    <citation type="submission" date="2013-10" db="EMBL/GenBank/DDBJ databases">
        <title>The Genome Sequence of Acinetobacter brisouii CIP 110357.</title>
        <authorList>
            <consortium name="The Broad Institute Genomics Platform"/>
            <consortium name="The Broad Institute Genome Sequencing Center for Infectious Disease"/>
            <person name="Cerqueira G."/>
            <person name="Feldgarden M."/>
            <person name="Courvalin P."/>
            <person name="Grillot-Courvalin C."/>
            <person name="Clermont D."/>
            <person name="Rocha E."/>
            <person name="Yoon E.-J."/>
            <person name="Nemec A."/>
            <person name="Young S.K."/>
            <person name="Zeng Q."/>
            <person name="Gargeya S."/>
            <person name="Fitzgerald M."/>
            <person name="Abouelleil A."/>
            <person name="Alvarado L."/>
            <person name="Berlin A.M."/>
            <person name="Chapman S.B."/>
            <person name="Gainer-Dewar J."/>
            <person name="Goldberg J."/>
            <person name="Gnerre S."/>
            <person name="Griggs A."/>
            <person name="Gujja S."/>
            <person name="Hansen M."/>
            <person name="Howarth C."/>
            <person name="Imamovic A."/>
            <person name="Ireland A."/>
            <person name="Larimer J."/>
            <person name="McCowan C."/>
            <person name="Murphy C."/>
            <person name="Pearson M."/>
            <person name="Poon T.W."/>
            <person name="Priest M."/>
            <person name="Roberts A."/>
            <person name="Saif S."/>
            <person name="Shea T."/>
            <person name="Sykes S."/>
            <person name="Wortman J."/>
            <person name="Nusbaum C."/>
            <person name="Birren B."/>
        </authorList>
    </citation>
    <scope>NUCLEOTIDE SEQUENCE [LARGE SCALE GENOMIC DNA]</scope>
    <source>
        <strain evidence="2 3">CIP 110357</strain>
    </source>
</reference>
<dbReference type="PANTHER" id="PTHR30251:SF4">
    <property type="entry name" value="SLR1668 PROTEIN"/>
    <property type="match status" value="1"/>
</dbReference>
<accession>V2U7L6</accession>
<dbReference type="PANTHER" id="PTHR30251">
    <property type="entry name" value="PILUS ASSEMBLY CHAPERONE"/>
    <property type="match status" value="1"/>
</dbReference>
<gene>
    <name evidence="2" type="ORF">P255_02249</name>
</gene>
<dbReference type="Proteomes" id="UP000018418">
    <property type="component" value="Unassembled WGS sequence"/>
</dbReference>
<dbReference type="EMBL" id="AYEU01000007">
    <property type="protein sequence ID" value="ESK50273.1"/>
    <property type="molecule type" value="Genomic_DNA"/>
</dbReference>
<evidence type="ECO:0000259" key="1">
    <source>
        <dbReference type="Pfam" id="PF00345"/>
    </source>
</evidence>
<dbReference type="PATRIC" id="fig|1341683.3.peg.2221"/>
<proteinExistence type="predicted"/>
<keyword evidence="3" id="KW-1185">Reference proteome</keyword>
<dbReference type="AlphaFoldDB" id="V2U7L6"/>
<dbReference type="OrthoDB" id="6683458at2"/>
<name>V2U7L6_9GAMM</name>
<evidence type="ECO:0000313" key="2">
    <source>
        <dbReference type="EMBL" id="ESK50273.1"/>
    </source>
</evidence>
<dbReference type="HOGENOM" id="CLU_076533_2_0_6"/>
<dbReference type="RefSeq" id="WP_004902266.1">
    <property type="nucleotide sequence ID" value="NZ_BBTI01000006.1"/>
</dbReference>
<dbReference type="InterPro" id="IPR013783">
    <property type="entry name" value="Ig-like_fold"/>
</dbReference>
<sequence>MKKIALLLFIFFLNINKLWAEFGVTPTQLYISNKQQRSTTVTLSLSEGSEKKVFEASAMKWSQNEKGEDVLEPDPNIIINPKNFVIKPNSEQVIRVGFRQLPSLEKEGTWRIFFKEVPPALKANTVQFMMNLSIPLFVGQQKAIDLKAIPRFENNNLLVNIKNNAESHVQITGITLIDENKKEIALNYDRKYLLTKQENNFKFSQIKSRNIDSYKILIKTDKSEKPLELKLKE</sequence>
<dbReference type="Gene3D" id="2.60.40.10">
    <property type="entry name" value="Immunoglobulins"/>
    <property type="match status" value="1"/>
</dbReference>
<dbReference type="Pfam" id="PF00345">
    <property type="entry name" value="PapD_N"/>
    <property type="match status" value="1"/>
</dbReference>
<evidence type="ECO:0000313" key="3">
    <source>
        <dbReference type="Proteomes" id="UP000018418"/>
    </source>
</evidence>
<dbReference type="STRING" id="396323.VH98_12070"/>
<dbReference type="InterPro" id="IPR016147">
    <property type="entry name" value="Pili_assmbl_chaperone_N"/>
</dbReference>
<dbReference type="InterPro" id="IPR050643">
    <property type="entry name" value="Periplasmic_pilus_chap"/>
</dbReference>
<feature type="domain" description="Pili assembly chaperone N-terminal" evidence="1">
    <location>
        <begin position="25"/>
        <end position="138"/>
    </location>
</feature>
<dbReference type="InterPro" id="IPR008962">
    <property type="entry name" value="PapD-like_sf"/>
</dbReference>
<dbReference type="GO" id="GO:0071555">
    <property type="term" value="P:cell wall organization"/>
    <property type="evidence" value="ECO:0007669"/>
    <property type="project" value="InterPro"/>
</dbReference>
<protein>
    <recommendedName>
        <fullName evidence="1">Pili assembly chaperone N-terminal domain-containing protein</fullName>
    </recommendedName>
</protein>
<organism evidence="2 3">
    <name type="scientific">Acinetobacter brisouii CIP 110357</name>
    <dbReference type="NCBI Taxonomy" id="1341683"/>
    <lineage>
        <taxon>Bacteria</taxon>
        <taxon>Pseudomonadati</taxon>
        <taxon>Pseudomonadota</taxon>
        <taxon>Gammaproteobacteria</taxon>
        <taxon>Moraxellales</taxon>
        <taxon>Moraxellaceae</taxon>
        <taxon>Acinetobacter</taxon>
    </lineage>
</organism>
<dbReference type="GO" id="GO:0030288">
    <property type="term" value="C:outer membrane-bounded periplasmic space"/>
    <property type="evidence" value="ECO:0007669"/>
    <property type="project" value="InterPro"/>
</dbReference>
<comment type="caution">
    <text evidence="2">The sequence shown here is derived from an EMBL/GenBank/DDBJ whole genome shotgun (WGS) entry which is preliminary data.</text>
</comment>
<dbReference type="SUPFAM" id="SSF49354">
    <property type="entry name" value="PapD-like"/>
    <property type="match status" value="1"/>
</dbReference>